<dbReference type="CDD" id="cd00229">
    <property type="entry name" value="SGNH_hydrolase"/>
    <property type="match status" value="1"/>
</dbReference>
<sequence length="229" mass="25651">MKHIVLLGDSIFDNGSYVGYNELDVPNQLKSLVNNDCKVTNLAVDGHVTSHIVTQLNNLPSDATHLFVSVGGNDALGHLSIFNEPIPTVGDAFQKMYLIGENFQKAYSEMLDSVLVHKLPTTVCSVYYPRFIAQSLNRVQLYLPQQVNAEQLQQRAVAAESIFNDIIMFEVFKRNLPLIDLRVLCNEDEDFANPIEPSCIGGLKIANKIKEISTKHDFEKFQESSVVYC</sequence>
<proteinExistence type="predicted"/>
<dbReference type="Pfam" id="PF00657">
    <property type="entry name" value="Lipase_GDSL"/>
    <property type="match status" value="1"/>
</dbReference>
<reference evidence="1" key="1">
    <citation type="submission" date="2018-05" db="EMBL/GenBank/DDBJ databases">
        <authorList>
            <person name="Lanie J.A."/>
            <person name="Ng W.-L."/>
            <person name="Kazmierczak K.M."/>
            <person name="Andrzejewski T.M."/>
            <person name="Davidsen T.M."/>
            <person name="Wayne K.J."/>
            <person name="Tettelin H."/>
            <person name="Glass J.I."/>
            <person name="Rusch D."/>
            <person name="Podicherti R."/>
            <person name="Tsui H.-C.T."/>
            <person name="Winkler M.E."/>
        </authorList>
    </citation>
    <scope>NUCLEOTIDE SEQUENCE</scope>
</reference>
<dbReference type="InterPro" id="IPR036514">
    <property type="entry name" value="SGNH_hydro_sf"/>
</dbReference>
<dbReference type="Gene3D" id="3.40.50.1110">
    <property type="entry name" value="SGNH hydrolase"/>
    <property type="match status" value="1"/>
</dbReference>
<evidence type="ECO:0000313" key="1">
    <source>
        <dbReference type="EMBL" id="SVB80082.1"/>
    </source>
</evidence>
<accession>A0A382GYX6</accession>
<name>A0A382GYX6_9ZZZZ</name>
<evidence type="ECO:0008006" key="2">
    <source>
        <dbReference type="Google" id="ProtNLM"/>
    </source>
</evidence>
<dbReference type="EMBL" id="UINC01058149">
    <property type="protein sequence ID" value="SVB80082.1"/>
    <property type="molecule type" value="Genomic_DNA"/>
</dbReference>
<gene>
    <name evidence="1" type="ORF">METZ01_LOCUS232936</name>
</gene>
<dbReference type="AlphaFoldDB" id="A0A382GYX6"/>
<organism evidence="1">
    <name type="scientific">marine metagenome</name>
    <dbReference type="NCBI Taxonomy" id="408172"/>
    <lineage>
        <taxon>unclassified sequences</taxon>
        <taxon>metagenomes</taxon>
        <taxon>ecological metagenomes</taxon>
    </lineage>
</organism>
<protein>
    <recommendedName>
        <fullName evidence="2">SGNH hydrolase-type esterase domain-containing protein</fullName>
    </recommendedName>
</protein>
<dbReference type="GO" id="GO:0016788">
    <property type="term" value="F:hydrolase activity, acting on ester bonds"/>
    <property type="evidence" value="ECO:0007669"/>
    <property type="project" value="InterPro"/>
</dbReference>
<dbReference type="InterPro" id="IPR001087">
    <property type="entry name" value="GDSL"/>
</dbReference>
<dbReference type="SUPFAM" id="SSF52266">
    <property type="entry name" value="SGNH hydrolase"/>
    <property type="match status" value="1"/>
</dbReference>